<keyword evidence="3" id="KW-1185">Reference proteome</keyword>
<dbReference type="AlphaFoldDB" id="A0A9D4S966"/>
<evidence type="ECO:0000313" key="2">
    <source>
        <dbReference type="EMBL" id="KAH3895153.1"/>
    </source>
</evidence>
<dbReference type="EMBL" id="JAIWYP010000001">
    <property type="protein sequence ID" value="KAH3895153.1"/>
    <property type="molecule type" value="Genomic_DNA"/>
</dbReference>
<organism evidence="2 3">
    <name type="scientific">Dreissena polymorpha</name>
    <name type="common">Zebra mussel</name>
    <name type="synonym">Mytilus polymorpha</name>
    <dbReference type="NCBI Taxonomy" id="45954"/>
    <lineage>
        <taxon>Eukaryota</taxon>
        <taxon>Metazoa</taxon>
        <taxon>Spiralia</taxon>
        <taxon>Lophotrochozoa</taxon>
        <taxon>Mollusca</taxon>
        <taxon>Bivalvia</taxon>
        <taxon>Autobranchia</taxon>
        <taxon>Heteroconchia</taxon>
        <taxon>Euheterodonta</taxon>
        <taxon>Imparidentia</taxon>
        <taxon>Neoheterodontei</taxon>
        <taxon>Myida</taxon>
        <taxon>Dreissenoidea</taxon>
        <taxon>Dreissenidae</taxon>
        <taxon>Dreissena</taxon>
    </lineage>
</organism>
<evidence type="ECO:0000256" key="1">
    <source>
        <dbReference type="SAM" id="MobiDB-lite"/>
    </source>
</evidence>
<reference evidence="2" key="2">
    <citation type="submission" date="2020-11" db="EMBL/GenBank/DDBJ databases">
        <authorList>
            <person name="McCartney M.A."/>
            <person name="Auch B."/>
            <person name="Kono T."/>
            <person name="Mallez S."/>
            <person name="Becker A."/>
            <person name="Gohl D.M."/>
            <person name="Silverstein K.A.T."/>
            <person name="Koren S."/>
            <person name="Bechman K.B."/>
            <person name="Herman A."/>
            <person name="Abrahante J.E."/>
            <person name="Garbe J."/>
        </authorList>
    </citation>
    <scope>NUCLEOTIDE SEQUENCE</scope>
    <source>
        <strain evidence="2">Duluth1</strain>
        <tissue evidence="2">Whole animal</tissue>
    </source>
</reference>
<name>A0A9D4S966_DREPO</name>
<evidence type="ECO:0000313" key="3">
    <source>
        <dbReference type="Proteomes" id="UP000828390"/>
    </source>
</evidence>
<comment type="caution">
    <text evidence="2">The sequence shown here is derived from an EMBL/GenBank/DDBJ whole genome shotgun (WGS) entry which is preliminary data.</text>
</comment>
<dbReference type="Proteomes" id="UP000828390">
    <property type="component" value="Unassembled WGS sequence"/>
</dbReference>
<gene>
    <name evidence="2" type="ORF">DPMN_019313</name>
</gene>
<reference evidence="2" key="1">
    <citation type="journal article" date="2019" name="bioRxiv">
        <title>The Genome of the Zebra Mussel, Dreissena polymorpha: A Resource for Invasive Species Research.</title>
        <authorList>
            <person name="McCartney M.A."/>
            <person name="Auch B."/>
            <person name="Kono T."/>
            <person name="Mallez S."/>
            <person name="Zhang Y."/>
            <person name="Obille A."/>
            <person name="Becker A."/>
            <person name="Abrahante J.E."/>
            <person name="Garbe J."/>
            <person name="Badalamenti J.P."/>
            <person name="Herman A."/>
            <person name="Mangelson H."/>
            <person name="Liachko I."/>
            <person name="Sullivan S."/>
            <person name="Sone E.D."/>
            <person name="Koren S."/>
            <person name="Silverstein K.A.T."/>
            <person name="Beckman K.B."/>
            <person name="Gohl D.M."/>
        </authorList>
    </citation>
    <scope>NUCLEOTIDE SEQUENCE</scope>
    <source>
        <strain evidence="2">Duluth1</strain>
        <tissue evidence="2">Whole animal</tissue>
    </source>
</reference>
<feature type="region of interest" description="Disordered" evidence="1">
    <location>
        <begin position="77"/>
        <end position="96"/>
    </location>
</feature>
<proteinExistence type="predicted"/>
<protein>
    <submittedName>
        <fullName evidence="2">Uncharacterized protein</fullName>
    </submittedName>
</protein>
<sequence length="129" mass="14322">MKANQGKIVTWNIVSAFRKTGMHPLDKNAVPMEKLLPCKSFRDETPMFKMQSIRAGKEAVNEYLWAKSESTSTTAPCKCKCGKQNSTTPKPKPGGKLLTSDAYIEALKIYNAQKKSKAPSSSRTNLPHF</sequence>
<accession>A0A9D4S966</accession>